<accession>A0AAE1CNS9</accession>
<feature type="domain" description="Methyltransferase type 11" evidence="8">
    <location>
        <begin position="58"/>
        <end position="157"/>
    </location>
</feature>
<evidence type="ECO:0000256" key="4">
    <source>
        <dbReference type="ARBA" id="ARBA00022679"/>
    </source>
</evidence>
<dbReference type="Proteomes" id="UP001283361">
    <property type="component" value="Unassembled WGS sequence"/>
</dbReference>
<dbReference type="InterPro" id="IPR013216">
    <property type="entry name" value="Methyltransf_11"/>
</dbReference>
<dbReference type="EMBL" id="JAWDGP010007400">
    <property type="protein sequence ID" value="KAK3721213.1"/>
    <property type="molecule type" value="Genomic_DNA"/>
</dbReference>
<comment type="catalytic activity">
    <reaction evidence="7">
        <text>N-methylethanolamine phosphate + S-adenosyl-L-methionine = N,N-dimethylethanolamine phosphate + S-adenosyl-L-homocysteine + H(+)</text>
        <dbReference type="Rhea" id="RHEA:25321"/>
        <dbReference type="ChEBI" id="CHEBI:15378"/>
        <dbReference type="ChEBI" id="CHEBI:57781"/>
        <dbReference type="ChEBI" id="CHEBI:57856"/>
        <dbReference type="ChEBI" id="CHEBI:58641"/>
        <dbReference type="ChEBI" id="CHEBI:59789"/>
        <dbReference type="EC" id="2.1.1.103"/>
    </reaction>
    <physiologicalReaction direction="left-to-right" evidence="7">
        <dbReference type="Rhea" id="RHEA:25322"/>
    </physiologicalReaction>
</comment>
<dbReference type="InterPro" id="IPR029063">
    <property type="entry name" value="SAM-dependent_MTases_sf"/>
</dbReference>
<protein>
    <recommendedName>
        <fullName evidence="5">phosphoethanolamine N-methyltransferase</fullName>
        <ecNumber evidence="5">2.1.1.103</ecNumber>
    </recommendedName>
</protein>
<evidence type="ECO:0000256" key="7">
    <source>
        <dbReference type="ARBA" id="ARBA00047841"/>
    </source>
</evidence>
<gene>
    <name evidence="9" type="ORF">RRG08_044222</name>
</gene>
<evidence type="ECO:0000256" key="1">
    <source>
        <dbReference type="ARBA" id="ARBA00004969"/>
    </source>
</evidence>
<comment type="pathway">
    <text evidence="1">Phospholipid metabolism; phosphatidylcholine biosynthesis.</text>
</comment>
<evidence type="ECO:0000256" key="2">
    <source>
        <dbReference type="ARBA" id="ARBA00005189"/>
    </source>
</evidence>
<dbReference type="PANTHER" id="PTHR44307:SF2">
    <property type="entry name" value="PHOSPHOETHANOLAMINE METHYLTRANSFERASE ISOFORM X1"/>
    <property type="match status" value="1"/>
</dbReference>
<organism evidence="9 10">
    <name type="scientific">Elysia crispata</name>
    <name type="common">lettuce slug</name>
    <dbReference type="NCBI Taxonomy" id="231223"/>
    <lineage>
        <taxon>Eukaryota</taxon>
        <taxon>Metazoa</taxon>
        <taxon>Spiralia</taxon>
        <taxon>Lophotrochozoa</taxon>
        <taxon>Mollusca</taxon>
        <taxon>Gastropoda</taxon>
        <taxon>Heterobranchia</taxon>
        <taxon>Euthyneura</taxon>
        <taxon>Panpulmonata</taxon>
        <taxon>Sacoglossa</taxon>
        <taxon>Placobranchoidea</taxon>
        <taxon>Plakobranchidae</taxon>
        <taxon>Elysia</taxon>
    </lineage>
</organism>
<evidence type="ECO:0000256" key="3">
    <source>
        <dbReference type="ARBA" id="ARBA00022603"/>
    </source>
</evidence>
<evidence type="ECO:0000259" key="8">
    <source>
        <dbReference type="Pfam" id="PF08241"/>
    </source>
</evidence>
<proteinExistence type="predicted"/>
<dbReference type="Gene3D" id="3.40.50.150">
    <property type="entry name" value="Vaccinia Virus protein VP39"/>
    <property type="match status" value="1"/>
</dbReference>
<comment type="caution">
    <text evidence="9">The sequence shown here is derived from an EMBL/GenBank/DDBJ whole genome shotgun (WGS) entry which is preliminary data.</text>
</comment>
<comment type="pathway">
    <text evidence="2">Lipid metabolism.</text>
</comment>
<keyword evidence="3" id="KW-0489">Methyltransferase</keyword>
<dbReference type="AlphaFoldDB" id="A0AAE1CNS9"/>
<dbReference type="SUPFAM" id="SSF53335">
    <property type="entry name" value="S-adenosyl-L-methionine-dependent methyltransferases"/>
    <property type="match status" value="1"/>
</dbReference>
<name>A0AAE1CNS9_9GAST</name>
<reference evidence="9" key="1">
    <citation type="journal article" date="2023" name="G3 (Bethesda)">
        <title>A reference genome for the long-term kleptoplast-retaining sea slug Elysia crispata morphotype clarki.</title>
        <authorList>
            <person name="Eastman K.E."/>
            <person name="Pendleton A.L."/>
            <person name="Shaikh M.A."/>
            <person name="Suttiyut T."/>
            <person name="Ogas R."/>
            <person name="Tomko P."/>
            <person name="Gavelis G."/>
            <person name="Widhalm J.R."/>
            <person name="Wisecaver J.H."/>
        </authorList>
    </citation>
    <scope>NUCLEOTIDE SEQUENCE</scope>
    <source>
        <strain evidence="9">ECLA1</strain>
    </source>
</reference>
<keyword evidence="4" id="KW-0808">Transferase</keyword>
<dbReference type="PANTHER" id="PTHR44307">
    <property type="entry name" value="PHOSPHOETHANOLAMINE METHYLTRANSFERASE"/>
    <property type="match status" value="1"/>
</dbReference>
<dbReference type="GO" id="GO:0032259">
    <property type="term" value="P:methylation"/>
    <property type="evidence" value="ECO:0007669"/>
    <property type="project" value="UniProtKB-KW"/>
</dbReference>
<dbReference type="Pfam" id="PF08241">
    <property type="entry name" value="Methyltransf_11"/>
    <property type="match status" value="1"/>
</dbReference>
<evidence type="ECO:0000313" key="10">
    <source>
        <dbReference type="Proteomes" id="UP001283361"/>
    </source>
</evidence>
<comment type="catalytic activity">
    <reaction evidence="6">
        <text>N,N-dimethylethanolamine phosphate + S-adenosyl-L-methionine = phosphocholine + S-adenosyl-L-homocysteine + H(+)</text>
        <dbReference type="Rhea" id="RHEA:25325"/>
        <dbReference type="ChEBI" id="CHEBI:15378"/>
        <dbReference type="ChEBI" id="CHEBI:57856"/>
        <dbReference type="ChEBI" id="CHEBI:58641"/>
        <dbReference type="ChEBI" id="CHEBI:59789"/>
        <dbReference type="ChEBI" id="CHEBI:295975"/>
        <dbReference type="EC" id="2.1.1.103"/>
    </reaction>
    <physiologicalReaction direction="left-to-right" evidence="6">
        <dbReference type="Rhea" id="RHEA:25326"/>
    </physiologicalReaction>
</comment>
<dbReference type="GO" id="GO:0000234">
    <property type="term" value="F:phosphoethanolamine N-methyltransferase activity"/>
    <property type="evidence" value="ECO:0007669"/>
    <property type="project" value="UniProtKB-EC"/>
</dbReference>
<sequence>MARRLKAWYSDQIASNLLVPRKSFFGWLAMKKQEAHSRVLETNAVKLCRLKPDHKVLELGFGSGIGLQTAYNIVKGGKGVVYGVDPSLYMVSAASKKMRKAVLDKKVFLFHSTADQIPLNTDSIQRVFHSDCYYFWPLMRPAMREIFRVMQPGGIMITMMNIEHLQKFQKAGYLKYARVDPVKYMTCLENYGFSNVHLEYLKDDLTGQEFQAIFSEVVEKPAHDPSMLSDDEDEEMEREVKKLLSEKEDYRHLTKARHK</sequence>
<evidence type="ECO:0000313" key="9">
    <source>
        <dbReference type="EMBL" id="KAK3721213.1"/>
    </source>
</evidence>
<keyword evidence="10" id="KW-1185">Reference proteome</keyword>
<evidence type="ECO:0000256" key="6">
    <source>
        <dbReference type="ARBA" id="ARBA00047619"/>
    </source>
</evidence>
<dbReference type="CDD" id="cd02440">
    <property type="entry name" value="AdoMet_MTases"/>
    <property type="match status" value="1"/>
</dbReference>
<dbReference type="EC" id="2.1.1.103" evidence="5"/>
<evidence type="ECO:0000256" key="5">
    <source>
        <dbReference type="ARBA" id="ARBA00035674"/>
    </source>
</evidence>